<dbReference type="PANTHER" id="PTHR23408">
    <property type="entry name" value="METHYLMALONYL-COA MUTASE"/>
    <property type="match status" value="1"/>
</dbReference>
<organism evidence="2 3">
    <name type="scientific">Porites evermanni</name>
    <dbReference type="NCBI Taxonomy" id="104178"/>
    <lineage>
        <taxon>Eukaryota</taxon>
        <taxon>Metazoa</taxon>
        <taxon>Cnidaria</taxon>
        <taxon>Anthozoa</taxon>
        <taxon>Hexacorallia</taxon>
        <taxon>Scleractinia</taxon>
        <taxon>Fungiina</taxon>
        <taxon>Poritidae</taxon>
        <taxon>Porites</taxon>
    </lineage>
</organism>
<dbReference type="Gene3D" id="1.10.287.130">
    <property type="match status" value="1"/>
</dbReference>
<protein>
    <recommendedName>
        <fullName evidence="4">Methylmalonic aciduria type A protein, mitochondrial</fullName>
    </recommendedName>
</protein>
<gene>
    <name evidence="2" type="ORF">PEVE_00038426</name>
</gene>
<name>A0ABN8MMC9_9CNID</name>
<dbReference type="Pfam" id="PF03308">
    <property type="entry name" value="MeaB"/>
    <property type="match status" value="1"/>
</dbReference>
<dbReference type="EMBL" id="CALNXI010000651">
    <property type="protein sequence ID" value="CAH3030708.1"/>
    <property type="molecule type" value="Genomic_DNA"/>
</dbReference>
<evidence type="ECO:0008006" key="4">
    <source>
        <dbReference type="Google" id="ProtNLM"/>
    </source>
</evidence>
<dbReference type="InterPro" id="IPR005129">
    <property type="entry name" value="GTPase_ArgK"/>
</dbReference>
<dbReference type="NCBIfam" id="TIGR00750">
    <property type="entry name" value="lao"/>
    <property type="match status" value="1"/>
</dbReference>
<evidence type="ECO:0000313" key="3">
    <source>
        <dbReference type="Proteomes" id="UP001159427"/>
    </source>
</evidence>
<dbReference type="Proteomes" id="UP001159427">
    <property type="component" value="Unassembled WGS sequence"/>
</dbReference>
<reference evidence="2 3" key="1">
    <citation type="submission" date="2022-05" db="EMBL/GenBank/DDBJ databases">
        <authorList>
            <consortium name="Genoscope - CEA"/>
            <person name="William W."/>
        </authorList>
    </citation>
    <scope>NUCLEOTIDE SEQUENCE [LARGE SCALE GENOMIC DNA]</scope>
</reference>
<dbReference type="NCBIfam" id="NF006958">
    <property type="entry name" value="PRK09435.1"/>
    <property type="match status" value="1"/>
</dbReference>
<keyword evidence="3" id="KW-1185">Reference proteome</keyword>
<evidence type="ECO:0000256" key="1">
    <source>
        <dbReference type="ARBA" id="ARBA00009625"/>
    </source>
</evidence>
<dbReference type="PANTHER" id="PTHR23408:SF3">
    <property type="entry name" value="METHYLMALONIC ACIDURIA TYPE A PROTEIN, MITOCHONDRIAL"/>
    <property type="match status" value="1"/>
</dbReference>
<accession>A0ABN8MMC9</accession>
<dbReference type="CDD" id="cd03114">
    <property type="entry name" value="MMAA-like"/>
    <property type="match status" value="1"/>
</dbReference>
<evidence type="ECO:0000313" key="2">
    <source>
        <dbReference type="EMBL" id="CAH3030708.1"/>
    </source>
</evidence>
<dbReference type="SUPFAM" id="SSF52540">
    <property type="entry name" value="P-loop containing nucleoside triphosphate hydrolases"/>
    <property type="match status" value="1"/>
</dbReference>
<dbReference type="Gene3D" id="3.40.50.300">
    <property type="entry name" value="P-loop containing nucleotide triphosphate hydrolases"/>
    <property type="match status" value="1"/>
</dbReference>
<proteinExistence type="inferred from homology"/>
<dbReference type="InterPro" id="IPR027417">
    <property type="entry name" value="P-loop_NTPase"/>
</dbReference>
<comment type="caution">
    <text evidence="2">The sequence shown here is derived from an EMBL/GenBank/DDBJ whole genome shotgun (WGS) entry which is preliminary data.</text>
</comment>
<dbReference type="Gene3D" id="1.20.5.170">
    <property type="match status" value="1"/>
</dbReference>
<sequence length="387" mass="42810">MSLNPRFIFRGFTRLTTGKKLFSVILPKRSLSTNTQRNDAEDKREINRLFQGIIEGHRGSLAQGITLVETLHPTKYQQAQQLLSKVAKYSKKAPLFTNGQRSSFRIGLSGPPGGGKSTFIETFGNFLTNKNNKVAVLAVDPSSSTTGGSLLGDKTRMTELSRDPNAYIRPSPSSGTLGGVNRSTNEAILLCEAAGYDTILVETVGVGQSEIAVAHMVDMFVLLIPPAGGDELQGIKKGIVEMADLVLVNKADGELAIPAQRIQAEYISALKLLRKKSQHWNPKVLRMSAHTGEGIEKAWETMQNFHNIMLENGDLEQRRREQHVIWMWNHIKDQIMGRFKSNPDVQGELHYYEKLVADGVVTPGMAADVLLKIFTHSSLPENSTYHD</sequence>
<comment type="similarity">
    <text evidence="1">Belongs to the SIMIBI class G3E GTPase family. ArgK/MeaB subfamily.</text>
</comment>